<keyword evidence="5" id="KW-0560">Oxidoreductase</keyword>
<dbReference type="SUPFAM" id="SSF47571">
    <property type="entry name" value="Cloroperoxidase"/>
    <property type="match status" value="1"/>
</dbReference>
<dbReference type="Pfam" id="PF01328">
    <property type="entry name" value="Peroxidase_2"/>
    <property type="match status" value="1"/>
</dbReference>
<dbReference type="Gene3D" id="1.10.489.10">
    <property type="entry name" value="Chloroperoxidase-like"/>
    <property type="match status" value="1"/>
</dbReference>
<evidence type="ECO:0000256" key="1">
    <source>
        <dbReference type="ARBA" id="ARBA00001970"/>
    </source>
</evidence>
<reference evidence="10 11" key="1">
    <citation type="submission" date="2015-05" db="EMBL/GenBank/DDBJ databases">
        <title>Distinctive expansion of gene families associated with plant cell wall degradation and secondary metabolism in the genomes of grapevine trunk pathogens.</title>
        <authorList>
            <person name="Lawrence D.P."/>
            <person name="Travadon R."/>
            <person name="Rolshausen P.E."/>
            <person name="Baumgartner K."/>
        </authorList>
    </citation>
    <scope>NUCLEOTIDE SEQUENCE [LARGE SCALE GENOMIC DNA]</scope>
    <source>
        <strain evidence="10">DA912</strain>
    </source>
</reference>
<proteinExistence type="inferred from homology"/>
<dbReference type="InterPro" id="IPR000028">
    <property type="entry name" value="Chloroperoxidase"/>
</dbReference>
<evidence type="ECO:0000256" key="6">
    <source>
        <dbReference type="ARBA" id="ARBA00023004"/>
    </source>
</evidence>
<keyword evidence="8" id="KW-0732">Signal</keyword>
<keyword evidence="6" id="KW-0408">Iron</keyword>
<dbReference type="AlphaFoldDB" id="A0A0G2FNL0"/>
<dbReference type="GO" id="GO:0046872">
    <property type="term" value="F:metal ion binding"/>
    <property type="evidence" value="ECO:0007669"/>
    <property type="project" value="UniProtKB-KW"/>
</dbReference>
<evidence type="ECO:0000256" key="8">
    <source>
        <dbReference type="SAM" id="SignalP"/>
    </source>
</evidence>
<dbReference type="PANTHER" id="PTHR33577:SF19">
    <property type="entry name" value="HEME HALOPEROXIDASE FAMILY PROFILE DOMAIN-CONTAINING PROTEIN-RELATED"/>
    <property type="match status" value="1"/>
</dbReference>
<gene>
    <name evidence="10" type="ORF">UCDDA912_g04417</name>
</gene>
<comment type="cofactor">
    <cofactor evidence="1">
        <name>heme b</name>
        <dbReference type="ChEBI" id="CHEBI:60344"/>
    </cofactor>
</comment>
<dbReference type="PANTHER" id="PTHR33577">
    <property type="entry name" value="STERIGMATOCYSTIN BIOSYNTHESIS PEROXIDASE STCC-RELATED"/>
    <property type="match status" value="1"/>
</dbReference>
<dbReference type="InterPro" id="IPR036851">
    <property type="entry name" value="Chloroperoxidase-like_sf"/>
</dbReference>
<feature type="signal peptide" evidence="8">
    <location>
        <begin position="1"/>
        <end position="21"/>
    </location>
</feature>
<evidence type="ECO:0000313" key="11">
    <source>
        <dbReference type="Proteomes" id="UP000034680"/>
    </source>
</evidence>
<evidence type="ECO:0000256" key="7">
    <source>
        <dbReference type="ARBA" id="ARBA00025795"/>
    </source>
</evidence>
<keyword evidence="3" id="KW-0349">Heme</keyword>
<comment type="similarity">
    <text evidence="7">Belongs to the chloroperoxidase family.</text>
</comment>
<dbReference type="OrthoDB" id="407298at2759"/>
<evidence type="ECO:0000256" key="5">
    <source>
        <dbReference type="ARBA" id="ARBA00023002"/>
    </source>
</evidence>
<evidence type="ECO:0000256" key="4">
    <source>
        <dbReference type="ARBA" id="ARBA00022723"/>
    </source>
</evidence>
<name>A0A0G2FNL0_9PEZI</name>
<comment type="caution">
    <text evidence="10">The sequence shown here is derived from an EMBL/GenBank/DDBJ whole genome shotgun (WGS) entry which is preliminary data.</text>
</comment>
<evidence type="ECO:0000256" key="3">
    <source>
        <dbReference type="ARBA" id="ARBA00022617"/>
    </source>
</evidence>
<feature type="chain" id="PRO_5002544173" evidence="8">
    <location>
        <begin position="22"/>
        <end position="243"/>
    </location>
</feature>
<keyword evidence="4" id="KW-0479">Metal-binding</keyword>
<evidence type="ECO:0000259" key="9">
    <source>
        <dbReference type="PROSITE" id="PS51405"/>
    </source>
</evidence>
<organism evidence="10 11">
    <name type="scientific">Diaporthe ampelina</name>
    <dbReference type="NCBI Taxonomy" id="1214573"/>
    <lineage>
        <taxon>Eukaryota</taxon>
        <taxon>Fungi</taxon>
        <taxon>Dikarya</taxon>
        <taxon>Ascomycota</taxon>
        <taxon>Pezizomycotina</taxon>
        <taxon>Sordariomycetes</taxon>
        <taxon>Sordariomycetidae</taxon>
        <taxon>Diaporthales</taxon>
        <taxon>Diaporthaceae</taxon>
        <taxon>Diaporthe</taxon>
    </lineage>
</organism>
<evidence type="ECO:0000313" key="10">
    <source>
        <dbReference type="EMBL" id="KKY35636.1"/>
    </source>
</evidence>
<keyword evidence="2 10" id="KW-0575">Peroxidase</keyword>
<dbReference type="STRING" id="1214573.A0A0G2FNL0"/>
<dbReference type="Proteomes" id="UP000034680">
    <property type="component" value="Unassembled WGS sequence"/>
</dbReference>
<protein>
    <submittedName>
        <fullName evidence="10">Putative chloroperoxidase-like protein</fullName>
    </submittedName>
</protein>
<reference evidence="10 11" key="2">
    <citation type="submission" date="2015-05" db="EMBL/GenBank/DDBJ databases">
        <authorList>
            <person name="Morales-Cruz A."/>
            <person name="Amrine K.C."/>
            <person name="Cantu D."/>
        </authorList>
    </citation>
    <scope>NUCLEOTIDE SEQUENCE [LARGE SCALE GENOMIC DNA]</scope>
    <source>
        <strain evidence="10">DA912</strain>
    </source>
</reference>
<keyword evidence="11" id="KW-1185">Reference proteome</keyword>
<dbReference type="EMBL" id="LCUC01000152">
    <property type="protein sequence ID" value="KKY35636.1"/>
    <property type="molecule type" value="Genomic_DNA"/>
</dbReference>
<feature type="domain" description="Heme haloperoxidase family profile" evidence="9">
    <location>
        <begin position="25"/>
        <end position="234"/>
    </location>
</feature>
<accession>A0A0G2FNL0</accession>
<sequence>MPSIKLMCLTTAAALIPLGAALDETTYPYQPPTDTDVRAPCPGLNALANHGILPRDGKGITIEVLTDAAYKGFTIAGDATVVFGSLAFQTSTTGDPTTFNLDDLKQHNPHVLEHDGSMSRNDSFWGDNLSFNDQAWARTLANWGDNEVITFAVAAAERTARFEYGAATNPEFNASFAQTTSLLEYSLILSSFGDPVEGNGNATLIKYLFEKERLPIELGWQPPTSNLTIAGAQAMAAKIAALL</sequence>
<dbReference type="GO" id="GO:0004601">
    <property type="term" value="F:peroxidase activity"/>
    <property type="evidence" value="ECO:0007669"/>
    <property type="project" value="UniProtKB-KW"/>
</dbReference>
<dbReference type="PROSITE" id="PS51405">
    <property type="entry name" value="HEME_HALOPEROXIDASE"/>
    <property type="match status" value="1"/>
</dbReference>
<evidence type="ECO:0000256" key="2">
    <source>
        <dbReference type="ARBA" id="ARBA00022559"/>
    </source>
</evidence>